<feature type="transmembrane region" description="Helical" evidence="6">
    <location>
        <begin position="9"/>
        <end position="30"/>
    </location>
</feature>
<keyword evidence="8" id="KW-1185">Reference proteome</keyword>
<comment type="subcellular location">
    <subcellularLocation>
        <location evidence="1">Cell inner membrane</location>
        <topology evidence="1">Multi-pass membrane protein</topology>
    </subcellularLocation>
</comment>
<dbReference type="Proteomes" id="UP000533900">
    <property type="component" value="Unassembled WGS sequence"/>
</dbReference>
<evidence type="ECO:0000256" key="2">
    <source>
        <dbReference type="ARBA" id="ARBA00022475"/>
    </source>
</evidence>
<keyword evidence="3 6" id="KW-0812">Transmembrane</keyword>
<dbReference type="PANTHER" id="PTHR43702">
    <property type="entry name" value="L-FUCOSE-PROTON SYMPORTER"/>
    <property type="match status" value="1"/>
</dbReference>
<protein>
    <submittedName>
        <fullName evidence="7">MFS transporter</fullName>
    </submittedName>
</protein>
<dbReference type="Gene3D" id="1.20.1250.20">
    <property type="entry name" value="MFS general substrate transporter like domains"/>
    <property type="match status" value="2"/>
</dbReference>
<dbReference type="AlphaFoldDB" id="A0A842IMT0"/>
<evidence type="ECO:0000256" key="5">
    <source>
        <dbReference type="ARBA" id="ARBA00023136"/>
    </source>
</evidence>
<evidence type="ECO:0000256" key="1">
    <source>
        <dbReference type="ARBA" id="ARBA00004429"/>
    </source>
</evidence>
<name>A0A842IMT0_9FLAO</name>
<dbReference type="GO" id="GO:0005886">
    <property type="term" value="C:plasma membrane"/>
    <property type="evidence" value="ECO:0007669"/>
    <property type="project" value="UniProtKB-SubCell"/>
</dbReference>
<feature type="transmembrane region" description="Helical" evidence="6">
    <location>
        <begin position="50"/>
        <end position="70"/>
    </location>
</feature>
<feature type="transmembrane region" description="Helical" evidence="6">
    <location>
        <begin position="151"/>
        <end position="179"/>
    </location>
</feature>
<dbReference type="InterPro" id="IPR036259">
    <property type="entry name" value="MFS_trans_sf"/>
</dbReference>
<feature type="transmembrane region" description="Helical" evidence="6">
    <location>
        <begin position="274"/>
        <end position="295"/>
    </location>
</feature>
<feature type="transmembrane region" description="Helical" evidence="6">
    <location>
        <begin position="82"/>
        <end position="99"/>
    </location>
</feature>
<feature type="transmembrane region" description="Helical" evidence="6">
    <location>
        <begin position="424"/>
        <end position="441"/>
    </location>
</feature>
<keyword evidence="5 6" id="KW-0472">Membrane</keyword>
<reference evidence="7" key="1">
    <citation type="submission" date="2020-08" db="EMBL/GenBank/DDBJ databases">
        <title>Winogradskyella ouciana sp. nov., isolated from the hadal seawater of the Mariana Trench.</title>
        <authorList>
            <person name="He X."/>
        </authorList>
    </citation>
    <scope>NUCLEOTIDE SEQUENCE [LARGE SCALE GENOMIC DNA]</scope>
    <source>
        <strain evidence="7">KCTC 52348</strain>
    </source>
</reference>
<feature type="transmembrane region" description="Helical" evidence="6">
    <location>
        <begin position="472"/>
        <end position="497"/>
    </location>
</feature>
<sequence>MSNQNNKSALATLVTVFFFWGFIAASNGVFIPFCKTYFNIDQFQSQLVDFAFYGAYYIGALLLFILSGSIKKDILNNWGYKNGIVYGLLLSAIGAFVMYPSTAGAEQGQTGVFYLVLVALFIVGLGFSLQQTAANPFAIALGDPKTGSHRLNLAGGINSFGTTIGPIVVSLVIFGSATWSTDELAQMITNNEITLVTVQSLYLGVGALFLAAAALFHFSKKLPALKSDTAFEPANKARNLLIILTLVIVGCFGYIFSTYSGNAKATEDLEQTRLIVLFVALFAVIAAVFIANSSASKKPEGWGAMKYPQLVLGMLAIFMYVGVEVTIGSNLGELLKQAIGNTNLNAIDLPILSDSEIGKYISLYWGGLMIGRWVGAITVFNPSKGLKKILLIIVPYIAFAVIILANSAQSLSTSFELNFSTNEMVFFAICIAVQIFGFFLAKDKPVKTLKIFSLFGIVAMLIGLFASGNVALFAFLSGGLFCSIMWPCIFTLSIAGLGKYTSQGSAFLIMMILGGAIIPPVQGKLADVFTIQSSYWIAVACFVYLLFYAFRTKTVLDKQGVEY</sequence>
<feature type="transmembrane region" description="Helical" evidence="6">
    <location>
        <begin position="307"/>
        <end position="327"/>
    </location>
</feature>
<proteinExistence type="predicted"/>
<accession>A0A842IMT0</accession>
<feature type="transmembrane region" description="Helical" evidence="6">
    <location>
        <begin position="199"/>
        <end position="218"/>
    </location>
</feature>
<evidence type="ECO:0000256" key="3">
    <source>
        <dbReference type="ARBA" id="ARBA00022692"/>
    </source>
</evidence>
<feature type="transmembrane region" description="Helical" evidence="6">
    <location>
        <begin position="239"/>
        <end position="259"/>
    </location>
</feature>
<keyword evidence="4 6" id="KW-1133">Transmembrane helix</keyword>
<dbReference type="InterPro" id="IPR050375">
    <property type="entry name" value="MFS_TsgA-like"/>
</dbReference>
<feature type="transmembrane region" description="Helical" evidence="6">
    <location>
        <begin position="533"/>
        <end position="550"/>
    </location>
</feature>
<evidence type="ECO:0000256" key="4">
    <source>
        <dbReference type="ARBA" id="ARBA00022989"/>
    </source>
</evidence>
<dbReference type="EMBL" id="JACLCP010000001">
    <property type="protein sequence ID" value="MBC2843529.1"/>
    <property type="molecule type" value="Genomic_DNA"/>
</dbReference>
<dbReference type="InterPro" id="IPR011701">
    <property type="entry name" value="MFS"/>
</dbReference>
<feature type="transmembrane region" description="Helical" evidence="6">
    <location>
        <begin position="111"/>
        <end position="130"/>
    </location>
</feature>
<feature type="transmembrane region" description="Helical" evidence="6">
    <location>
        <begin position="448"/>
        <end position="466"/>
    </location>
</feature>
<dbReference type="RefSeq" id="WP_185787260.1">
    <property type="nucleotide sequence ID" value="NZ_JACLCP010000001.1"/>
</dbReference>
<dbReference type="PANTHER" id="PTHR43702:SF3">
    <property type="entry name" value="PROTEIN TSGA"/>
    <property type="match status" value="1"/>
</dbReference>
<evidence type="ECO:0000313" key="7">
    <source>
        <dbReference type="EMBL" id="MBC2843529.1"/>
    </source>
</evidence>
<gene>
    <name evidence="7" type="ORF">H7F21_00360</name>
</gene>
<dbReference type="SUPFAM" id="SSF103473">
    <property type="entry name" value="MFS general substrate transporter"/>
    <property type="match status" value="2"/>
</dbReference>
<evidence type="ECO:0000256" key="6">
    <source>
        <dbReference type="SAM" id="Phobius"/>
    </source>
</evidence>
<feature type="transmembrane region" description="Helical" evidence="6">
    <location>
        <begin position="363"/>
        <end position="382"/>
    </location>
</feature>
<dbReference type="Pfam" id="PF07690">
    <property type="entry name" value="MFS_1"/>
    <property type="match status" value="1"/>
</dbReference>
<keyword evidence="2" id="KW-1003">Cell membrane</keyword>
<evidence type="ECO:0000313" key="8">
    <source>
        <dbReference type="Proteomes" id="UP000533900"/>
    </source>
</evidence>
<dbReference type="GO" id="GO:0022857">
    <property type="term" value="F:transmembrane transporter activity"/>
    <property type="evidence" value="ECO:0007669"/>
    <property type="project" value="InterPro"/>
</dbReference>
<feature type="transmembrane region" description="Helical" evidence="6">
    <location>
        <begin position="504"/>
        <end position="521"/>
    </location>
</feature>
<organism evidence="7 8">
    <name type="scientific">Winogradskyella flava</name>
    <dbReference type="NCBI Taxonomy" id="1884876"/>
    <lineage>
        <taxon>Bacteria</taxon>
        <taxon>Pseudomonadati</taxon>
        <taxon>Bacteroidota</taxon>
        <taxon>Flavobacteriia</taxon>
        <taxon>Flavobacteriales</taxon>
        <taxon>Flavobacteriaceae</taxon>
        <taxon>Winogradskyella</taxon>
    </lineage>
</organism>
<comment type="caution">
    <text evidence="7">The sequence shown here is derived from an EMBL/GenBank/DDBJ whole genome shotgun (WGS) entry which is preliminary data.</text>
</comment>
<feature type="transmembrane region" description="Helical" evidence="6">
    <location>
        <begin position="389"/>
        <end position="412"/>
    </location>
</feature>